<dbReference type="EMBL" id="HBIJ01002917">
    <property type="protein sequence ID" value="CAE0361274.1"/>
    <property type="molecule type" value="Transcribed_RNA"/>
</dbReference>
<sequence>MAAIVDQPKELENLIINTSVRETFRQGGTVEAEVAEAYANAIEFDRSNYNGCYCIKWSRCCNIPIACSYNFHIGKNCFCVPAFFLCIPLLFCSLNCCCDQIPNCLATPENAVYTIVMRFAKCHLVLVDDERKTLAAYPVCGCSEEAESQACCVCHRLCL</sequence>
<evidence type="ECO:0000313" key="1">
    <source>
        <dbReference type="EMBL" id="CAE0361274.1"/>
    </source>
</evidence>
<reference evidence="1" key="1">
    <citation type="submission" date="2021-01" db="EMBL/GenBank/DDBJ databases">
        <authorList>
            <person name="Corre E."/>
            <person name="Pelletier E."/>
            <person name="Niang G."/>
            <person name="Scheremetjew M."/>
            <person name="Finn R."/>
            <person name="Kale V."/>
            <person name="Holt S."/>
            <person name="Cochrane G."/>
            <person name="Meng A."/>
            <person name="Brown T."/>
            <person name="Cohen L."/>
        </authorList>
    </citation>
    <scope>NUCLEOTIDE SEQUENCE</scope>
    <source>
        <strain evidence="1">CCMP1510</strain>
    </source>
</reference>
<gene>
    <name evidence="1" type="ORF">ALAG00032_LOCUS2007</name>
</gene>
<accession>A0A7S3JPZ2</accession>
<proteinExistence type="predicted"/>
<organism evidence="1">
    <name type="scientific">Aureoumbra lagunensis</name>
    <dbReference type="NCBI Taxonomy" id="44058"/>
    <lineage>
        <taxon>Eukaryota</taxon>
        <taxon>Sar</taxon>
        <taxon>Stramenopiles</taxon>
        <taxon>Ochrophyta</taxon>
        <taxon>Pelagophyceae</taxon>
        <taxon>Pelagomonadales</taxon>
        <taxon>Aureoumbra</taxon>
    </lineage>
</organism>
<dbReference type="AlphaFoldDB" id="A0A7S3JPZ2"/>
<protein>
    <submittedName>
        <fullName evidence="1">Uncharacterized protein</fullName>
    </submittedName>
</protein>
<name>A0A7S3JPZ2_9STRA</name>